<comment type="subcellular location">
    <subcellularLocation>
        <location evidence="1">Nucleus</location>
    </subcellularLocation>
</comment>
<sequence>MALFDIGFSVQLSGVLLSDGCGRLNGHTCDGLVVWFGDNQRITSFDPGRQVMRIAGKATKGKGKRWTKGGSSSCNPNTNKHRLHARTGTLVATHSPSLPPHPRQSSLRLSPNVLHQHNLTQLQKLGLDDRQSLTTTSNHNTPDDESIGGQSFASVWTNCSNVSFNKLLLGFDSSSAIHKQMLSVLAAITETITSNGGQQSETEYFAALMTCLENVDTEETLTAVLCLIQMVIKRLPPNVIRLKFSETSKVFVDYLAKYIKGDNGMIAESLTNSLATLLQHQEFAVWELSSTKNIFEIILSLTVHNKPRIRKCSQRSIARILKTNINQSKTSLCHPIAKLTADFCIRKLEDHGTNDDINSTLYVLNLLTDILSVLPNAGLKKCCEAILTQMTFGNVLIVSTAFKAFYVMFSANPHQDILTPDLNAKLISALYDYQPNINDSQPLCAWVEAIRQGFLNLYRINKKLCFNHLPKLFNTLITCLLSDSKEVHLNVTNNLKQIYSQCIQSSCLEIDQLIIERVYSSVEKSLQYEYFNAYIPIFELISKLLNENFKDFTANIITKLITIRESYDNVYASNVDRTIGRAVQVFGPKFVVTLCPLDLNEDNTDISHNWLIPVIRDNTKGTELAFFIDHFLPIATTLLKTCKKLETDGNIVTAKTCAILLSQIWSLLPSFCNQPNDFDKSFKRIAKMLGDLLSTAAPLRRYVLSAFRNISKGLETPLGDTFRTELSRFAKNFIPILFNIYTNEENESKNQRNSVYEIIEIFFSVADNSLLISLHQKIADKLQNCESNPFMRQSLMDLIRAFIPYLGREELNQIYTQLVIAFIGDNKLITEQKKAFRILGEICRNESNVCKDFMATIKTTALDLIISIANAYKSLDSGDVNNHFFETMISFMKNSEYPTSAVIVCLTRLYQDFRNEIPKHIECDLIENMITSLGSENRQIIQSSLDFVKYFFKTASLDQLSTYLELLISNLSNINRRHKNHFRMKIKEMFVRLVRKYGYVMVSKMIPEEYRKVLKNIRKVEERKKRFTEDNESDGQTHITSKSKTSRKEFEDIIANSSDEESENEDQMTNVSHKDLKSWMKDESNDNEIIDLLSTKMSQNILHKDPEIKPKEKKELFETTSDGKLVIEDLDKPKRGTKRRLEGDERMDLDQDDDDMDGDVVSNKQSVKTSHSRQSGYRTGGKGIHRNVNKEFGEEYKSNKAKGDMKRKGRPDPFAYIPLNRQTLNKRKKAKLSGRFNNLVNAARKGAKVGTNKKSKKALVFSCNLSKNAFEELKCLTSSEDVFESLTSCGAKSDTSLVANGVTSSTVMAGILLMILMSG</sequence>
<accession>A0A7R9M2G9</accession>
<keyword evidence="8" id="KW-1185">Reference proteome</keyword>
<protein>
    <recommendedName>
        <fullName evidence="9">RRP12-like protein</fullName>
    </recommendedName>
</protein>
<evidence type="ECO:0000256" key="4">
    <source>
        <dbReference type="SAM" id="MobiDB-lite"/>
    </source>
</evidence>
<feature type="compositionally biased region" description="Polar residues" evidence="4">
    <location>
        <begin position="1162"/>
        <end position="1177"/>
    </location>
</feature>
<feature type="compositionally biased region" description="Polar residues" evidence="4">
    <location>
        <begin position="1034"/>
        <end position="1043"/>
    </location>
</feature>
<dbReference type="EMBL" id="CAJPVJ010004876">
    <property type="protein sequence ID" value="CAG2169010.1"/>
    <property type="molecule type" value="Genomic_DNA"/>
</dbReference>
<feature type="domain" description="RRP12 HEAT" evidence="5">
    <location>
        <begin position="482"/>
        <end position="743"/>
    </location>
</feature>
<comment type="similarity">
    <text evidence="2">Belongs to the RRP12 family.</text>
</comment>
<reference evidence="7" key="1">
    <citation type="submission" date="2020-11" db="EMBL/GenBank/DDBJ databases">
        <authorList>
            <person name="Tran Van P."/>
        </authorList>
    </citation>
    <scope>NUCLEOTIDE SEQUENCE</scope>
</reference>
<evidence type="ECO:0000313" key="8">
    <source>
        <dbReference type="Proteomes" id="UP000728032"/>
    </source>
</evidence>
<dbReference type="Pfam" id="PF08161">
    <property type="entry name" value="RRP12_HEAT"/>
    <property type="match status" value="1"/>
</dbReference>
<dbReference type="GO" id="GO:0005634">
    <property type="term" value="C:nucleus"/>
    <property type="evidence" value="ECO:0007669"/>
    <property type="project" value="UniProtKB-SubCell"/>
</dbReference>
<feature type="compositionally biased region" description="Basic and acidic residues" evidence="4">
    <location>
        <begin position="1136"/>
        <end position="1149"/>
    </location>
</feature>
<feature type="region of interest" description="Disordered" evidence="4">
    <location>
        <begin position="1026"/>
        <end position="1050"/>
    </location>
</feature>
<dbReference type="InterPro" id="IPR012978">
    <property type="entry name" value="HEAT_RRP12"/>
</dbReference>
<dbReference type="InterPro" id="IPR057860">
    <property type="entry name" value="HEAT_RRP12_N"/>
</dbReference>
<feature type="region of interest" description="Disordered" evidence="4">
    <location>
        <begin position="125"/>
        <end position="147"/>
    </location>
</feature>
<gene>
    <name evidence="7" type="ORF">ONB1V03_LOCUS8494</name>
</gene>
<dbReference type="Proteomes" id="UP000728032">
    <property type="component" value="Unassembled WGS sequence"/>
</dbReference>
<dbReference type="SUPFAM" id="SSF48371">
    <property type="entry name" value="ARM repeat"/>
    <property type="match status" value="2"/>
</dbReference>
<organism evidence="7">
    <name type="scientific">Oppiella nova</name>
    <dbReference type="NCBI Taxonomy" id="334625"/>
    <lineage>
        <taxon>Eukaryota</taxon>
        <taxon>Metazoa</taxon>
        <taxon>Ecdysozoa</taxon>
        <taxon>Arthropoda</taxon>
        <taxon>Chelicerata</taxon>
        <taxon>Arachnida</taxon>
        <taxon>Acari</taxon>
        <taxon>Acariformes</taxon>
        <taxon>Sarcoptiformes</taxon>
        <taxon>Oribatida</taxon>
        <taxon>Brachypylina</taxon>
        <taxon>Oppioidea</taxon>
        <taxon>Oppiidae</taxon>
        <taxon>Oppiella</taxon>
    </lineage>
</organism>
<dbReference type="InterPro" id="IPR011989">
    <property type="entry name" value="ARM-like"/>
</dbReference>
<evidence type="ECO:0000256" key="1">
    <source>
        <dbReference type="ARBA" id="ARBA00004123"/>
    </source>
</evidence>
<evidence type="ECO:0008006" key="9">
    <source>
        <dbReference type="Google" id="ProtNLM"/>
    </source>
</evidence>
<feature type="region of interest" description="Disordered" evidence="4">
    <location>
        <begin position="58"/>
        <end position="80"/>
    </location>
</feature>
<name>A0A7R9M2G9_9ACAR</name>
<dbReference type="Pfam" id="PF25772">
    <property type="entry name" value="HEAT_RRP12_N"/>
    <property type="match status" value="1"/>
</dbReference>
<dbReference type="OrthoDB" id="2192888at2759"/>
<keyword evidence="3" id="KW-0539">Nucleus</keyword>
<feature type="domain" description="RRP12 N-terminal HEAT" evidence="6">
    <location>
        <begin position="172"/>
        <end position="404"/>
    </location>
</feature>
<evidence type="ECO:0000256" key="3">
    <source>
        <dbReference type="ARBA" id="ARBA00023242"/>
    </source>
</evidence>
<dbReference type="PANTHER" id="PTHR48287">
    <property type="entry name" value="ARM REPEAT SUPERFAMILY PROTEIN"/>
    <property type="match status" value="1"/>
</dbReference>
<dbReference type="InterPro" id="IPR016024">
    <property type="entry name" value="ARM-type_fold"/>
</dbReference>
<dbReference type="Gene3D" id="1.25.10.10">
    <property type="entry name" value="Leucine-rich Repeat Variant"/>
    <property type="match status" value="2"/>
</dbReference>
<evidence type="ECO:0000259" key="5">
    <source>
        <dbReference type="Pfam" id="PF08161"/>
    </source>
</evidence>
<dbReference type="EMBL" id="OC919701">
    <property type="protein sequence ID" value="CAD7651814.1"/>
    <property type="molecule type" value="Genomic_DNA"/>
</dbReference>
<evidence type="ECO:0000256" key="2">
    <source>
        <dbReference type="ARBA" id="ARBA00007690"/>
    </source>
</evidence>
<dbReference type="InterPro" id="IPR052087">
    <property type="entry name" value="RRP12"/>
</dbReference>
<evidence type="ECO:0000313" key="7">
    <source>
        <dbReference type="EMBL" id="CAD7651814.1"/>
    </source>
</evidence>
<proteinExistence type="inferred from homology"/>
<evidence type="ECO:0000259" key="6">
    <source>
        <dbReference type="Pfam" id="PF25772"/>
    </source>
</evidence>
<dbReference type="PANTHER" id="PTHR48287:SF1">
    <property type="entry name" value="ARM REPEAT SUPERFAMILY PROTEIN"/>
    <property type="match status" value="1"/>
</dbReference>
<feature type="region of interest" description="Disordered" evidence="4">
    <location>
        <begin position="1136"/>
        <end position="1185"/>
    </location>
</feature>